<feature type="compositionally biased region" description="Basic and acidic residues" evidence="1">
    <location>
        <begin position="832"/>
        <end position="845"/>
    </location>
</feature>
<feature type="region of interest" description="Disordered" evidence="1">
    <location>
        <begin position="476"/>
        <end position="529"/>
    </location>
</feature>
<feature type="region of interest" description="Disordered" evidence="1">
    <location>
        <begin position="982"/>
        <end position="1128"/>
    </location>
</feature>
<dbReference type="OrthoDB" id="3069865at2759"/>
<dbReference type="Proteomes" id="UP000807353">
    <property type="component" value="Unassembled WGS sequence"/>
</dbReference>
<organism evidence="2 3">
    <name type="scientific">Collybia nuda</name>
    <dbReference type="NCBI Taxonomy" id="64659"/>
    <lineage>
        <taxon>Eukaryota</taxon>
        <taxon>Fungi</taxon>
        <taxon>Dikarya</taxon>
        <taxon>Basidiomycota</taxon>
        <taxon>Agaricomycotina</taxon>
        <taxon>Agaricomycetes</taxon>
        <taxon>Agaricomycetidae</taxon>
        <taxon>Agaricales</taxon>
        <taxon>Tricholomatineae</taxon>
        <taxon>Clitocybaceae</taxon>
        <taxon>Collybia</taxon>
    </lineage>
</organism>
<feature type="compositionally biased region" description="Polar residues" evidence="1">
    <location>
        <begin position="989"/>
        <end position="1001"/>
    </location>
</feature>
<feature type="region of interest" description="Disordered" evidence="1">
    <location>
        <begin position="193"/>
        <end position="269"/>
    </location>
</feature>
<name>A0A9P5XWF3_9AGAR</name>
<feature type="compositionally biased region" description="Basic residues" evidence="1">
    <location>
        <begin position="818"/>
        <end position="831"/>
    </location>
</feature>
<feature type="region of interest" description="Disordered" evidence="1">
    <location>
        <begin position="919"/>
        <end position="957"/>
    </location>
</feature>
<accession>A0A9P5XWF3</accession>
<gene>
    <name evidence="2" type="ORF">BDZ94DRAFT_1313650</name>
</gene>
<protein>
    <submittedName>
        <fullName evidence="2">Uncharacterized protein</fullName>
    </submittedName>
</protein>
<feature type="compositionally biased region" description="Basic and acidic residues" evidence="1">
    <location>
        <begin position="926"/>
        <end position="935"/>
    </location>
</feature>
<dbReference type="AlphaFoldDB" id="A0A9P5XWF3"/>
<feature type="region of interest" description="Disordered" evidence="1">
    <location>
        <begin position="676"/>
        <end position="900"/>
    </location>
</feature>
<feature type="region of interest" description="Disordered" evidence="1">
    <location>
        <begin position="1208"/>
        <end position="1243"/>
    </location>
</feature>
<proteinExistence type="predicted"/>
<feature type="compositionally biased region" description="Acidic residues" evidence="1">
    <location>
        <begin position="768"/>
        <end position="793"/>
    </location>
</feature>
<feature type="compositionally biased region" description="Basic residues" evidence="1">
    <location>
        <begin position="726"/>
        <end position="736"/>
    </location>
</feature>
<reference evidence="2" key="1">
    <citation type="submission" date="2020-11" db="EMBL/GenBank/DDBJ databases">
        <authorList>
            <consortium name="DOE Joint Genome Institute"/>
            <person name="Ahrendt S."/>
            <person name="Riley R."/>
            <person name="Andreopoulos W."/>
            <person name="Labutti K."/>
            <person name="Pangilinan J."/>
            <person name="Ruiz-Duenas F.J."/>
            <person name="Barrasa J.M."/>
            <person name="Sanchez-Garcia M."/>
            <person name="Camarero S."/>
            <person name="Miyauchi S."/>
            <person name="Serrano A."/>
            <person name="Linde D."/>
            <person name="Babiker R."/>
            <person name="Drula E."/>
            <person name="Ayuso-Fernandez I."/>
            <person name="Pacheco R."/>
            <person name="Padilla G."/>
            <person name="Ferreira P."/>
            <person name="Barriuso J."/>
            <person name="Kellner H."/>
            <person name="Castanera R."/>
            <person name="Alfaro M."/>
            <person name="Ramirez L."/>
            <person name="Pisabarro A.G."/>
            <person name="Kuo A."/>
            <person name="Tritt A."/>
            <person name="Lipzen A."/>
            <person name="He G."/>
            <person name="Yan M."/>
            <person name="Ng V."/>
            <person name="Cullen D."/>
            <person name="Martin F."/>
            <person name="Rosso M.-N."/>
            <person name="Henrissat B."/>
            <person name="Hibbett D."/>
            <person name="Martinez A.T."/>
            <person name="Grigoriev I.V."/>
        </authorList>
    </citation>
    <scope>NUCLEOTIDE SEQUENCE</scope>
    <source>
        <strain evidence="2">CBS 247.69</strain>
    </source>
</reference>
<evidence type="ECO:0000313" key="3">
    <source>
        <dbReference type="Proteomes" id="UP000807353"/>
    </source>
</evidence>
<evidence type="ECO:0000256" key="1">
    <source>
        <dbReference type="SAM" id="MobiDB-lite"/>
    </source>
</evidence>
<feature type="region of interest" description="Disordered" evidence="1">
    <location>
        <begin position="1"/>
        <end position="54"/>
    </location>
</feature>
<feature type="compositionally biased region" description="Basic and acidic residues" evidence="1">
    <location>
        <begin position="203"/>
        <end position="226"/>
    </location>
</feature>
<evidence type="ECO:0000313" key="2">
    <source>
        <dbReference type="EMBL" id="KAF9458055.1"/>
    </source>
</evidence>
<feature type="compositionally biased region" description="Gly residues" evidence="1">
    <location>
        <begin position="1107"/>
        <end position="1118"/>
    </location>
</feature>
<feature type="compositionally biased region" description="Acidic residues" evidence="1">
    <location>
        <begin position="246"/>
        <end position="255"/>
    </location>
</feature>
<comment type="caution">
    <text evidence="2">The sequence shown here is derived from an EMBL/GenBank/DDBJ whole genome shotgun (WGS) entry which is preliminary data.</text>
</comment>
<feature type="compositionally biased region" description="Pro residues" evidence="1">
    <location>
        <begin position="1"/>
        <end position="15"/>
    </location>
</feature>
<sequence>MNHIEPYPPHIPPDPTLEGQSDYDFPENPYGYGMYYEGDNDSGPPQVGGGIYHGRLRPTINLSPNATRTAQKSAQYRKEAVQQATLPGDLQNLDDATLVSLAVDASWNLSPANSPSIPKITLSHTTPLPGAPAHSTDGIAPQPPAGPVSNPEGFPLNIPPPSPNATIQAMRSPVSPTPNQERFKGAVFNVMGFQPLKIPPPPDPDHTGDKHGSAGGKSDGHKKAADEYASDDMSGGNNELPGDAEGGTDNEESDSDGSGGSHGPKMGRPTTVTQVQILQLFKQVDSLFKKASYETGRPVSSLVDRWNSRSKHRTKGSSWNSYQHYFGKNREKERLRAGLPEGTARECYESFKTLPHRQEALKKFAELELTKEEGTLAQRQRGFKKIVDSFQHLTEEASRDRIESLVFLAGNSVNEDGNLAHLHTSDDLNDFLHDKLHINASEFMGIAKTHIYQKVAEAFVAELETTKPYTWTQLAKSHPWEPVETPKSSSKPGTSQSRQKKKNFTAPVGALSPPPNLSPVQQQQAEKDDGYVLTAITDRARTVDDDRMDCKSHFFRLFQTSGLDVPITRSQFMLPWLGKKGLLAQLLLWRVQLMNWPANVPFPSEPVPGSAKRPSQGIKSLPGKHVRCLLASFHDPKTRMWINRNVPAKDLERNQQPIIITGPPASESNLAFGRRQFGSGDIDQKGPARLPPSPAATKIKKAKAKPPPSDVEILDISSSSPPSGRTRSREKRKNKSKVIVDSSDNDDPSTGQVPEIKVPAHVQQLELTSDDEYQPNGGEDEVNMATGEEDSDPDGVLVADPDDDEYDGNNKIEWYAKKSPRKPLKASTKGKGKADAKGNVEEPSQRKAKAPQTSPSQVTPVPPGSTERPSRPLPRPIARKVSVVETAEPGDTGMEGLEDETERINKVLEIFQDGVVRQTKTPSGEHTTKRARADDEATFTEDTKPVSMGQRSMENPVGGIVHVPKRARVEAVTATLPLLSAPAEDLPSGQPNLCHTSTQPLEDSPHALPAPHHLSVQSPEDNSRAPSVPPRLSTQPRPPSAQPRAQSTQPPHYHPFSPYPLPPADYSFPMTGPQSAPYGHSIPHQGMAGSHGHMPYTMPPPPAIHGDTGGPGGRGHGSGPSVAHPHLHNSAAHAGAPYLQPFQAPYNPGGYYGPNWGYNTYGYPPNYPVSHYPTSTYREPGPSGYHGRHGGYGNQVYEDAEAVVKAEQAYDAPVTTDPGTTTERISEEGWSGVERSDDSIDIK</sequence>
<dbReference type="EMBL" id="MU150351">
    <property type="protein sequence ID" value="KAF9458055.1"/>
    <property type="molecule type" value="Genomic_DNA"/>
</dbReference>
<feature type="compositionally biased region" description="Basic and acidic residues" evidence="1">
    <location>
        <begin position="1234"/>
        <end position="1243"/>
    </location>
</feature>
<feature type="region of interest" description="Disordered" evidence="1">
    <location>
        <begin position="122"/>
        <end position="181"/>
    </location>
</feature>
<feature type="compositionally biased region" description="Polar residues" evidence="1">
    <location>
        <begin position="486"/>
        <end position="497"/>
    </location>
</feature>
<keyword evidence="3" id="KW-1185">Reference proteome</keyword>